<feature type="compositionally biased region" description="Low complexity" evidence="2">
    <location>
        <begin position="1"/>
        <end position="11"/>
    </location>
</feature>
<evidence type="ECO:0000313" key="4">
    <source>
        <dbReference type="Proteomes" id="UP000799440"/>
    </source>
</evidence>
<dbReference type="AlphaFoldDB" id="A0A6A6VA96"/>
<evidence type="ECO:0000313" key="3">
    <source>
        <dbReference type="EMBL" id="KAF2746816.1"/>
    </source>
</evidence>
<feature type="compositionally biased region" description="Polar residues" evidence="2">
    <location>
        <begin position="46"/>
        <end position="57"/>
    </location>
</feature>
<feature type="compositionally biased region" description="Basic and acidic residues" evidence="2">
    <location>
        <begin position="313"/>
        <end position="322"/>
    </location>
</feature>
<feature type="coiled-coil region" evidence="1">
    <location>
        <begin position="92"/>
        <end position="119"/>
    </location>
</feature>
<feature type="compositionally biased region" description="Polar residues" evidence="2">
    <location>
        <begin position="18"/>
        <end position="33"/>
    </location>
</feature>
<keyword evidence="4" id="KW-1185">Reference proteome</keyword>
<dbReference type="Proteomes" id="UP000799440">
    <property type="component" value="Unassembled WGS sequence"/>
</dbReference>
<evidence type="ECO:0000256" key="2">
    <source>
        <dbReference type="SAM" id="MobiDB-lite"/>
    </source>
</evidence>
<proteinExistence type="predicted"/>
<reference evidence="3" key="1">
    <citation type="journal article" date="2020" name="Stud. Mycol.">
        <title>101 Dothideomycetes genomes: a test case for predicting lifestyles and emergence of pathogens.</title>
        <authorList>
            <person name="Haridas S."/>
            <person name="Albert R."/>
            <person name="Binder M."/>
            <person name="Bloem J."/>
            <person name="Labutti K."/>
            <person name="Salamov A."/>
            <person name="Andreopoulos B."/>
            <person name="Baker S."/>
            <person name="Barry K."/>
            <person name="Bills G."/>
            <person name="Bluhm B."/>
            <person name="Cannon C."/>
            <person name="Castanera R."/>
            <person name="Culley D."/>
            <person name="Daum C."/>
            <person name="Ezra D."/>
            <person name="Gonzalez J."/>
            <person name="Henrissat B."/>
            <person name="Kuo A."/>
            <person name="Liang C."/>
            <person name="Lipzen A."/>
            <person name="Lutzoni F."/>
            <person name="Magnuson J."/>
            <person name="Mondo S."/>
            <person name="Nolan M."/>
            <person name="Ohm R."/>
            <person name="Pangilinan J."/>
            <person name="Park H.-J."/>
            <person name="Ramirez L."/>
            <person name="Alfaro M."/>
            <person name="Sun H."/>
            <person name="Tritt A."/>
            <person name="Yoshinaga Y."/>
            <person name="Zwiers L.-H."/>
            <person name="Turgeon B."/>
            <person name="Goodwin S."/>
            <person name="Spatafora J."/>
            <person name="Crous P."/>
            <person name="Grigoriev I."/>
        </authorList>
    </citation>
    <scope>NUCLEOTIDE SEQUENCE</scope>
    <source>
        <strain evidence="3">CBS 119925</strain>
    </source>
</reference>
<keyword evidence="1" id="KW-0175">Coiled coil</keyword>
<name>A0A6A6VA96_9PLEO</name>
<sequence length="350" mass="38890">MPSAASDLDSSAPREELVSTTNPAVRHTVSSGPAVTRAMRRKHLRTNSQGGESNTLTKRSRRAERLVNDVLDKIDAQRPREQSVISQPQPPLHQASAKVQGIELQLQEQSRKNQELELRLQVEFLKNQGLAKHYRASADGAATKDKELQEKPRTIDALVKLNREINREAASMEGQLRRDLEAKDAVIGRCRQETFNRVIQYVQKGQEDAHNKADKTSKIGQAAVDVLGNATVADASTHPITGAMTAIQERSPSQIFLQLSLLWDTMILESGTSNMRYLTHLDPGSTIMWVTIDTENNPCFKTTRSKRITMTRQRSEKNDSKGCARTAPEDQAQMSDVVSKGPSVFHSTVS</sequence>
<protein>
    <submittedName>
        <fullName evidence="3">Uncharacterized protein</fullName>
    </submittedName>
</protein>
<dbReference type="EMBL" id="MU006575">
    <property type="protein sequence ID" value="KAF2746816.1"/>
    <property type="molecule type" value="Genomic_DNA"/>
</dbReference>
<evidence type="ECO:0000256" key="1">
    <source>
        <dbReference type="SAM" id="Coils"/>
    </source>
</evidence>
<accession>A0A6A6VA96</accession>
<feature type="region of interest" description="Disordered" evidence="2">
    <location>
        <begin position="1"/>
        <end position="63"/>
    </location>
</feature>
<gene>
    <name evidence="3" type="ORF">M011DRAFT_477660</name>
</gene>
<organism evidence="3 4">
    <name type="scientific">Sporormia fimetaria CBS 119925</name>
    <dbReference type="NCBI Taxonomy" id="1340428"/>
    <lineage>
        <taxon>Eukaryota</taxon>
        <taxon>Fungi</taxon>
        <taxon>Dikarya</taxon>
        <taxon>Ascomycota</taxon>
        <taxon>Pezizomycotina</taxon>
        <taxon>Dothideomycetes</taxon>
        <taxon>Pleosporomycetidae</taxon>
        <taxon>Pleosporales</taxon>
        <taxon>Sporormiaceae</taxon>
        <taxon>Sporormia</taxon>
    </lineage>
</organism>
<feature type="region of interest" description="Disordered" evidence="2">
    <location>
        <begin position="306"/>
        <end position="350"/>
    </location>
</feature>